<dbReference type="RefSeq" id="WP_013492709.1">
    <property type="nucleotide sequence ID" value="NC_014830.1"/>
</dbReference>
<dbReference type="KEGG" id="ica:Intca_1883"/>
<dbReference type="eggNOG" id="COG2197">
    <property type="taxonomic scope" value="Bacteria"/>
</dbReference>
<dbReference type="HOGENOM" id="CLU_2167536_0_0_11"/>
<accession>E6SBA6</accession>
<dbReference type="Proteomes" id="UP000008914">
    <property type="component" value="Chromosome"/>
</dbReference>
<gene>
    <name evidence="1" type="ordered locus">Intca_1883</name>
</gene>
<dbReference type="STRING" id="710696.Intca_1883"/>
<evidence type="ECO:0000313" key="1">
    <source>
        <dbReference type="EMBL" id="ADU48394.1"/>
    </source>
</evidence>
<organism evidence="1 2">
    <name type="scientific">Intrasporangium calvum (strain ATCC 23552 / DSM 43043 / JCM 3097 / NBRC 12989 / NCIMB 10167 / NRRL B-3866 / 7 KIP)</name>
    <dbReference type="NCBI Taxonomy" id="710696"/>
    <lineage>
        <taxon>Bacteria</taxon>
        <taxon>Bacillati</taxon>
        <taxon>Actinomycetota</taxon>
        <taxon>Actinomycetes</taxon>
        <taxon>Micrococcales</taxon>
        <taxon>Intrasporangiaceae</taxon>
        <taxon>Intrasporangium</taxon>
    </lineage>
</organism>
<reference evidence="1 2" key="1">
    <citation type="journal article" date="2010" name="Stand. Genomic Sci.">
        <title>Complete genome sequence of Intrasporangium calvum type strain (7 KIP).</title>
        <authorList>
            <person name="Del Rio T.G."/>
            <person name="Chertkov O."/>
            <person name="Yasawong M."/>
            <person name="Lucas S."/>
            <person name="Deshpande S."/>
            <person name="Cheng J.F."/>
            <person name="Detter C."/>
            <person name="Tapia R."/>
            <person name="Han C."/>
            <person name="Goodwin L."/>
            <person name="Pitluck S."/>
            <person name="Liolios K."/>
            <person name="Ivanova N."/>
            <person name="Mavromatis K."/>
            <person name="Pati A."/>
            <person name="Chen A."/>
            <person name="Palaniappan K."/>
            <person name="Land M."/>
            <person name="Hauser L."/>
            <person name="Chang Y.J."/>
            <person name="Jeffries C.D."/>
            <person name="Rohde M."/>
            <person name="Pukall R."/>
            <person name="Sikorski J."/>
            <person name="Goker M."/>
            <person name="Woyke T."/>
            <person name="Bristow J."/>
            <person name="Eisen J.A."/>
            <person name="Markowitz V."/>
            <person name="Hugenholtz P."/>
            <person name="Kyrpides N.C."/>
            <person name="Klenk H.P."/>
            <person name="Lapidus A."/>
        </authorList>
    </citation>
    <scope>NUCLEOTIDE SEQUENCE [LARGE SCALE GENOMIC DNA]</scope>
    <source>
        <strain evidence="2">ATCC 23552 / DSM 43043 / JCM 3097 / NBRC 12989 / 7 KIP</strain>
    </source>
</reference>
<protein>
    <recommendedName>
        <fullName evidence="3">Response regulatory domain-containing protein</fullName>
    </recommendedName>
</protein>
<dbReference type="AlphaFoldDB" id="E6SBA6"/>
<name>E6SBA6_INTC7</name>
<evidence type="ECO:0000313" key="2">
    <source>
        <dbReference type="Proteomes" id="UP000008914"/>
    </source>
</evidence>
<sequence length="110" mass="11875">MEHETSVLVICEHELLGEGLAARLQMMGVQALVAAAHNDHAVVLALRAHPDVVVIETPDPACLDRVMTLSPSSRIVDATRSIGRGFPTETMRFDAILEALPVNQRPEALA</sequence>
<dbReference type="EMBL" id="CP002343">
    <property type="protein sequence ID" value="ADU48394.1"/>
    <property type="molecule type" value="Genomic_DNA"/>
</dbReference>
<evidence type="ECO:0008006" key="3">
    <source>
        <dbReference type="Google" id="ProtNLM"/>
    </source>
</evidence>
<keyword evidence="2" id="KW-1185">Reference proteome</keyword>
<proteinExistence type="predicted"/>